<protein>
    <submittedName>
        <fullName evidence="1">Uncharacterized protein</fullName>
    </submittedName>
</protein>
<sequence length="89" mass="10134">MKSKYLIDPTTFELPAFDAQITQYVEEKGEDPWGSTNCYIGIYHNGVLYRRLTAEGLTEWVGCDNFLFSLGLTKIEAKQGYDSLFEQPA</sequence>
<evidence type="ECO:0000313" key="2">
    <source>
        <dbReference type="Proteomes" id="UP000050700"/>
    </source>
</evidence>
<dbReference type="Proteomes" id="UP000050700">
    <property type="component" value="Unassembled WGS sequence"/>
</dbReference>
<evidence type="ECO:0000313" key="1">
    <source>
        <dbReference type="EMBL" id="KIS35287.1"/>
    </source>
</evidence>
<dbReference type="RefSeq" id="WP_005663369.1">
    <property type="nucleotide sequence ID" value="NZ_CP089168.1"/>
</dbReference>
<dbReference type="EMBL" id="JMQP01000002">
    <property type="protein sequence ID" value="KIS35287.1"/>
    <property type="molecule type" value="Genomic_DNA"/>
</dbReference>
<name>A0A0D0H229_HAEIF</name>
<accession>A0A0D0H229</accession>
<comment type="caution">
    <text evidence="1">The sequence shown here is derived from an EMBL/GenBank/DDBJ whole genome shotgun (WGS) entry which is preliminary data.</text>
</comment>
<gene>
    <name evidence="1" type="ORF">NTHI1209_00891</name>
</gene>
<proteinExistence type="predicted"/>
<dbReference type="AlphaFoldDB" id="A0A0D0H229"/>
<reference evidence="1 2" key="1">
    <citation type="submission" date="2014-05" db="EMBL/GenBank/DDBJ databases">
        <title>Methylome analysis of the phasevarions of Haemophilus influenzae.</title>
        <authorList>
            <person name="Atack J.M."/>
            <person name="Fox K.L."/>
            <person name="Power P.M."/>
            <person name="Clark T."/>
            <person name="Jurcisek J."/>
            <person name="Korlach J."/>
            <person name="Bakaletz L.O."/>
            <person name="Jennings M.P."/>
        </authorList>
    </citation>
    <scope>NUCLEOTIDE SEQUENCE [LARGE SCALE GENOMIC DNA]</scope>
    <source>
        <strain evidence="1 2">1209</strain>
    </source>
</reference>
<organism evidence="1 2">
    <name type="scientific">Haemophilus influenzae</name>
    <dbReference type="NCBI Taxonomy" id="727"/>
    <lineage>
        <taxon>Bacteria</taxon>
        <taxon>Pseudomonadati</taxon>
        <taxon>Pseudomonadota</taxon>
        <taxon>Gammaproteobacteria</taxon>
        <taxon>Pasteurellales</taxon>
        <taxon>Pasteurellaceae</taxon>
        <taxon>Haemophilus</taxon>
    </lineage>
</organism>